<reference evidence="2" key="2">
    <citation type="submission" date="2022-10" db="EMBL/GenBank/DDBJ databases">
        <authorList>
            <consortium name="ENA_rothamsted_submissions"/>
            <consortium name="culmorum"/>
            <person name="King R."/>
        </authorList>
    </citation>
    <scope>NUCLEOTIDE SEQUENCE</scope>
</reference>
<feature type="compositionally biased region" description="Basic residues" evidence="1">
    <location>
        <begin position="249"/>
        <end position="268"/>
    </location>
</feature>
<feature type="region of interest" description="Disordered" evidence="1">
    <location>
        <begin position="81"/>
        <end position="154"/>
    </location>
</feature>
<gene>
    <name evidence="2" type="ORF">DIATSA_LOCUS5381</name>
</gene>
<name>A0A9N9WAY0_9NEOP</name>
<organism evidence="2 3">
    <name type="scientific">Diatraea saccharalis</name>
    <name type="common">sugarcane borer</name>
    <dbReference type="NCBI Taxonomy" id="40085"/>
    <lineage>
        <taxon>Eukaryota</taxon>
        <taxon>Metazoa</taxon>
        <taxon>Ecdysozoa</taxon>
        <taxon>Arthropoda</taxon>
        <taxon>Hexapoda</taxon>
        <taxon>Insecta</taxon>
        <taxon>Pterygota</taxon>
        <taxon>Neoptera</taxon>
        <taxon>Endopterygota</taxon>
        <taxon>Lepidoptera</taxon>
        <taxon>Glossata</taxon>
        <taxon>Ditrysia</taxon>
        <taxon>Pyraloidea</taxon>
        <taxon>Crambidae</taxon>
        <taxon>Crambinae</taxon>
        <taxon>Diatraea</taxon>
    </lineage>
</organism>
<feature type="compositionally biased region" description="Basic residues" evidence="1">
    <location>
        <begin position="84"/>
        <end position="97"/>
    </location>
</feature>
<evidence type="ECO:0000313" key="3">
    <source>
        <dbReference type="Proteomes" id="UP001153714"/>
    </source>
</evidence>
<feature type="compositionally biased region" description="Basic residues" evidence="1">
    <location>
        <begin position="134"/>
        <end position="154"/>
    </location>
</feature>
<accession>A0A9N9WAY0</accession>
<dbReference type="Proteomes" id="UP001153714">
    <property type="component" value="Chromosome 17"/>
</dbReference>
<sequence>MGGQMFPLPPFFQSPPDGLPSFPPIPVPPQPPGLPPGLSPGLPAGLPTGSMPMMPMPMPVVGPAPKVPVIVMPFYSPDPAYKKPPGKKPPHFPKRPPRLPYYHSDTSADTDTSSDTSTSSDSSYENRGWWRGNRGFKRNGRRFNRRHRLKKKKHNRGALLTPVLQYVTKDGYVIYEKKITRDEAKDWMNIKRDMKNDGNENEQDMSEVRNIELQFQGLQDDEVDKDQATPKIEVNKEDSDGATTQQITARRHHKHKKMKLTNHQKQSK</sequence>
<evidence type="ECO:0000313" key="2">
    <source>
        <dbReference type="EMBL" id="CAG9787507.1"/>
    </source>
</evidence>
<dbReference type="EMBL" id="OU893348">
    <property type="protein sequence ID" value="CAG9787507.1"/>
    <property type="molecule type" value="Genomic_DNA"/>
</dbReference>
<protein>
    <submittedName>
        <fullName evidence="2">Uncharacterized protein</fullName>
    </submittedName>
</protein>
<reference evidence="2" key="1">
    <citation type="submission" date="2021-12" db="EMBL/GenBank/DDBJ databases">
        <authorList>
            <person name="King R."/>
        </authorList>
    </citation>
    <scope>NUCLEOTIDE SEQUENCE</scope>
</reference>
<feature type="region of interest" description="Disordered" evidence="1">
    <location>
        <begin position="1"/>
        <end position="46"/>
    </location>
</feature>
<proteinExistence type="predicted"/>
<feature type="compositionally biased region" description="Pro residues" evidence="1">
    <location>
        <begin position="7"/>
        <end position="38"/>
    </location>
</feature>
<dbReference type="AlphaFoldDB" id="A0A9N9WAY0"/>
<feature type="compositionally biased region" description="Low complexity" evidence="1">
    <location>
        <begin position="104"/>
        <end position="133"/>
    </location>
</feature>
<dbReference type="OrthoDB" id="7493487at2759"/>
<keyword evidence="3" id="KW-1185">Reference proteome</keyword>
<feature type="region of interest" description="Disordered" evidence="1">
    <location>
        <begin position="217"/>
        <end position="268"/>
    </location>
</feature>
<evidence type="ECO:0000256" key="1">
    <source>
        <dbReference type="SAM" id="MobiDB-lite"/>
    </source>
</evidence>
<feature type="compositionally biased region" description="Basic and acidic residues" evidence="1">
    <location>
        <begin position="225"/>
        <end position="239"/>
    </location>
</feature>